<dbReference type="InterPro" id="IPR051941">
    <property type="entry name" value="BG_Antigen-Binding_Lectin"/>
</dbReference>
<dbReference type="AlphaFoldDB" id="K1RGJ0"/>
<dbReference type="SUPFAM" id="SSF49785">
    <property type="entry name" value="Galactose-binding domain-like"/>
    <property type="match status" value="1"/>
</dbReference>
<reference evidence="1" key="1">
    <citation type="journal article" date="2012" name="Nature">
        <title>The oyster genome reveals stress adaptation and complexity of shell formation.</title>
        <authorList>
            <person name="Zhang G."/>
            <person name="Fang X."/>
            <person name="Guo X."/>
            <person name="Li L."/>
            <person name="Luo R."/>
            <person name="Xu F."/>
            <person name="Yang P."/>
            <person name="Zhang L."/>
            <person name="Wang X."/>
            <person name="Qi H."/>
            <person name="Xiong Z."/>
            <person name="Que H."/>
            <person name="Xie Y."/>
            <person name="Holland P.W."/>
            <person name="Paps J."/>
            <person name="Zhu Y."/>
            <person name="Wu F."/>
            <person name="Chen Y."/>
            <person name="Wang J."/>
            <person name="Peng C."/>
            <person name="Meng J."/>
            <person name="Yang L."/>
            <person name="Liu J."/>
            <person name="Wen B."/>
            <person name="Zhang N."/>
            <person name="Huang Z."/>
            <person name="Zhu Q."/>
            <person name="Feng Y."/>
            <person name="Mount A."/>
            <person name="Hedgecock D."/>
            <person name="Xu Z."/>
            <person name="Liu Y."/>
            <person name="Domazet-Loso T."/>
            <person name="Du Y."/>
            <person name="Sun X."/>
            <person name="Zhang S."/>
            <person name="Liu B."/>
            <person name="Cheng P."/>
            <person name="Jiang X."/>
            <person name="Li J."/>
            <person name="Fan D."/>
            <person name="Wang W."/>
            <person name="Fu W."/>
            <person name="Wang T."/>
            <person name="Wang B."/>
            <person name="Zhang J."/>
            <person name="Peng Z."/>
            <person name="Li Y."/>
            <person name="Li N."/>
            <person name="Wang J."/>
            <person name="Chen M."/>
            <person name="He Y."/>
            <person name="Tan F."/>
            <person name="Song X."/>
            <person name="Zheng Q."/>
            <person name="Huang R."/>
            <person name="Yang H."/>
            <person name="Du X."/>
            <person name="Chen L."/>
            <person name="Yang M."/>
            <person name="Gaffney P.M."/>
            <person name="Wang S."/>
            <person name="Luo L."/>
            <person name="She Z."/>
            <person name="Ming Y."/>
            <person name="Huang W."/>
            <person name="Zhang S."/>
            <person name="Huang B."/>
            <person name="Zhang Y."/>
            <person name="Qu T."/>
            <person name="Ni P."/>
            <person name="Miao G."/>
            <person name="Wang J."/>
            <person name="Wang Q."/>
            <person name="Steinberg C.E."/>
            <person name="Wang H."/>
            <person name="Li N."/>
            <person name="Qian L."/>
            <person name="Zhang G."/>
            <person name="Li Y."/>
            <person name="Yang H."/>
            <person name="Liu X."/>
            <person name="Wang J."/>
            <person name="Yin Y."/>
            <person name="Wang J."/>
        </authorList>
    </citation>
    <scope>NUCLEOTIDE SEQUENCE [LARGE SCALE GENOMIC DNA]</scope>
    <source>
        <strain evidence="1">05x7-T-G4-1.051#20</strain>
    </source>
</reference>
<dbReference type="Gene3D" id="2.60.120.260">
    <property type="entry name" value="Galactose-binding domain-like"/>
    <property type="match status" value="1"/>
</dbReference>
<dbReference type="EMBL" id="JH818947">
    <property type="protein sequence ID" value="EKC40530.1"/>
    <property type="molecule type" value="Genomic_DNA"/>
</dbReference>
<protein>
    <submittedName>
        <fullName evidence="1">Uncharacterized protein</fullName>
    </submittedName>
</protein>
<dbReference type="PANTHER" id="PTHR45713:SF6">
    <property type="entry name" value="F5_8 TYPE C DOMAIN-CONTAINING PROTEIN"/>
    <property type="match status" value="1"/>
</dbReference>
<dbReference type="InParanoid" id="K1RGJ0"/>
<gene>
    <name evidence="1" type="ORF">CGI_10025584</name>
</gene>
<dbReference type="HOGENOM" id="CLU_072164_4_0_1"/>
<name>K1RGJ0_MAGGI</name>
<dbReference type="InterPro" id="IPR008979">
    <property type="entry name" value="Galactose-bd-like_sf"/>
</dbReference>
<sequence length="96" mass="10330">MVDLQTVYSVTSVRIFNRGLEQDGIDVSDRLRNVSVTVGLTESTVNTVCGCFAGPGTLSQVVIIDCPTLPQGRFVKISKTTEYLSLCEVDVFGVAV</sequence>
<organism evidence="1">
    <name type="scientific">Magallana gigas</name>
    <name type="common">Pacific oyster</name>
    <name type="synonym">Crassostrea gigas</name>
    <dbReference type="NCBI Taxonomy" id="29159"/>
    <lineage>
        <taxon>Eukaryota</taxon>
        <taxon>Metazoa</taxon>
        <taxon>Spiralia</taxon>
        <taxon>Lophotrochozoa</taxon>
        <taxon>Mollusca</taxon>
        <taxon>Bivalvia</taxon>
        <taxon>Autobranchia</taxon>
        <taxon>Pteriomorphia</taxon>
        <taxon>Ostreida</taxon>
        <taxon>Ostreoidea</taxon>
        <taxon>Ostreidae</taxon>
        <taxon>Magallana</taxon>
    </lineage>
</organism>
<proteinExistence type="predicted"/>
<dbReference type="PANTHER" id="PTHR45713">
    <property type="entry name" value="FTP DOMAIN-CONTAINING PROTEIN"/>
    <property type="match status" value="1"/>
</dbReference>
<accession>K1RGJ0</accession>
<evidence type="ECO:0000313" key="1">
    <source>
        <dbReference type="EMBL" id="EKC40530.1"/>
    </source>
</evidence>